<dbReference type="Proteomes" id="UP000215256">
    <property type="component" value="Chromosome 1"/>
</dbReference>
<accession>A0A248UG58</accession>
<reference evidence="1 2" key="1">
    <citation type="submission" date="2017-07" db="EMBL/GenBank/DDBJ databases">
        <title>Phylogenetic study on the rhizospheric bacterium Ochrobactrum sp. A44.</title>
        <authorList>
            <person name="Krzyzanowska D.M."/>
            <person name="Ossowicki A."/>
            <person name="Rajewska M."/>
            <person name="Maciag T."/>
            <person name="Kaczynski Z."/>
            <person name="Czerwicka M."/>
            <person name="Jafra S."/>
        </authorList>
    </citation>
    <scope>NUCLEOTIDE SEQUENCE [LARGE SCALE GENOMIC DNA]</scope>
    <source>
        <strain evidence="1 2">A44</strain>
    </source>
</reference>
<dbReference type="KEGG" id="och:CES85_1539"/>
<sequence>MLLLHIFNNFRDISGPQPDIPAFKNSVAIATMDGSSKPF</sequence>
<protein>
    <submittedName>
        <fullName evidence="1">Uncharacterized protein</fullName>
    </submittedName>
</protein>
<evidence type="ECO:0000313" key="1">
    <source>
        <dbReference type="EMBL" id="ASV85612.1"/>
    </source>
</evidence>
<proteinExistence type="predicted"/>
<organism evidence="1 2">
    <name type="scientific">Ochrobactrum quorumnocens</name>
    <dbReference type="NCBI Taxonomy" id="271865"/>
    <lineage>
        <taxon>Bacteria</taxon>
        <taxon>Pseudomonadati</taxon>
        <taxon>Pseudomonadota</taxon>
        <taxon>Alphaproteobacteria</taxon>
        <taxon>Hyphomicrobiales</taxon>
        <taxon>Brucellaceae</taxon>
        <taxon>Brucella/Ochrobactrum group</taxon>
        <taxon>Ochrobactrum</taxon>
    </lineage>
</organism>
<name>A0A248UG58_9HYPH</name>
<dbReference type="AlphaFoldDB" id="A0A248UG58"/>
<evidence type="ECO:0000313" key="2">
    <source>
        <dbReference type="Proteomes" id="UP000215256"/>
    </source>
</evidence>
<dbReference type="EMBL" id="CP022604">
    <property type="protein sequence ID" value="ASV85612.1"/>
    <property type="molecule type" value="Genomic_DNA"/>
</dbReference>
<gene>
    <name evidence="1" type="ORF">CES85_1539</name>
</gene>